<feature type="DNA-binding region" description="H-T-H motif" evidence="2">
    <location>
        <begin position="43"/>
        <end position="62"/>
    </location>
</feature>
<comment type="caution">
    <text evidence="4">The sequence shown here is derived from an EMBL/GenBank/DDBJ whole genome shotgun (WGS) entry which is preliminary data.</text>
</comment>
<dbReference type="InterPro" id="IPR050109">
    <property type="entry name" value="HTH-type_TetR-like_transc_reg"/>
</dbReference>
<sequence length="214" mass="24398">MTTTKIDQHFANWVAQQTFQPAKQKALLAASQLFSTQGYAATSTAQIAKTAGIGEGTIFKYFKNKAGLLQAVLAPITSTLIPNFQHDVLVQLKGQSYPSSLAFCQSLMTERLQFLRQNWYLMALVLDQLLVNPPLREQLQQFATTNGNQAFITEFNQLLDHYFPTNITYQTFLLEVCRLLFGEYFKLMTVNRDNFDWETESQKLGAQLNIYLTM</sequence>
<protein>
    <recommendedName>
        <fullName evidence="3">HTH tetR-type domain-containing protein</fullName>
    </recommendedName>
</protein>
<evidence type="ECO:0000313" key="5">
    <source>
        <dbReference type="Proteomes" id="UP000051084"/>
    </source>
</evidence>
<evidence type="ECO:0000259" key="3">
    <source>
        <dbReference type="PROSITE" id="PS50977"/>
    </source>
</evidence>
<dbReference type="AlphaFoldDB" id="A0A0R1UT56"/>
<dbReference type="OrthoDB" id="9780824at2"/>
<dbReference type="InterPro" id="IPR001647">
    <property type="entry name" value="HTH_TetR"/>
</dbReference>
<dbReference type="PANTHER" id="PTHR30055">
    <property type="entry name" value="HTH-TYPE TRANSCRIPTIONAL REGULATOR RUTR"/>
    <property type="match status" value="1"/>
</dbReference>
<evidence type="ECO:0000313" key="4">
    <source>
        <dbReference type="EMBL" id="KRL96310.1"/>
    </source>
</evidence>
<reference evidence="4 5" key="1">
    <citation type="journal article" date="2015" name="Genome Announc.">
        <title>Expanding the biotechnology potential of lactobacilli through comparative genomics of 213 strains and associated genera.</title>
        <authorList>
            <person name="Sun Z."/>
            <person name="Harris H.M."/>
            <person name="McCann A."/>
            <person name="Guo C."/>
            <person name="Argimon S."/>
            <person name="Zhang W."/>
            <person name="Yang X."/>
            <person name="Jeffery I.B."/>
            <person name="Cooney J.C."/>
            <person name="Kagawa T.F."/>
            <person name="Liu W."/>
            <person name="Song Y."/>
            <person name="Salvetti E."/>
            <person name="Wrobel A."/>
            <person name="Rasinkangas P."/>
            <person name="Parkhill J."/>
            <person name="Rea M.C."/>
            <person name="O'Sullivan O."/>
            <person name="Ritari J."/>
            <person name="Douillard F.P."/>
            <person name="Paul Ross R."/>
            <person name="Yang R."/>
            <person name="Briner A.E."/>
            <person name="Felis G.E."/>
            <person name="de Vos W.M."/>
            <person name="Barrangou R."/>
            <person name="Klaenhammer T.R."/>
            <person name="Caufield P.W."/>
            <person name="Cui Y."/>
            <person name="Zhang H."/>
            <person name="O'Toole P.W."/>
        </authorList>
    </citation>
    <scope>NUCLEOTIDE SEQUENCE [LARGE SCALE GENOMIC DNA]</scope>
    <source>
        <strain evidence="4 5">DSM 18793</strain>
    </source>
</reference>
<proteinExistence type="predicted"/>
<dbReference type="GO" id="GO:0006355">
    <property type="term" value="P:regulation of DNA-templated transcription"/>
    <property type="evidence" value="ECO:0007669"/>
    <property type="project" value="UniProtKB-ARBA"/>
</dbReference>
<dbReference type="Gene3D" id="1.10.357.10">
    <property type="entry name" value="Tetracycline Repressor, domain 2"/>
    <property type="match status" value="1"/>
</dbReference>
<dbReference type="GO" id="GO:0003677">
    <property type="term" value="F:DNA binding"/>
    <property type="evidence" value="ECO:0007669"/>
    <property type="project" value="UniProtKB-UniRule"/>
</dbReference>
<dbReference type="Proteomes" id="UP000051084">
    <property type="component" value="Unassembled WGS sequence"/>
</dbReference>
<dbReference type="SUPFAM" id="SSF46689">
    <property type="entry name" value="Homeodomain-like"/>
    <property type="match status" value="1"/>
</dbReference>
<dbReference type="PATRIC" id="fig|1423742.4.peg.324"/>
<dbReference type="STRING" id="417373.GCA_001570685_00647"/>
<keyword evidence="5" id="KW-1185">Reference proteome</keyword>
<keyword evidence="1 2" id="KW-0238">DNA-binding</keyword>
<gene>
    <name evidence="4" type="ORF">FC21_GL000310</name>
</gene>
<dbReference type="RefSeq" id="WP_056995278.1">
    <property type="nucleotide sequence ID" value="NZ_AZGC01000010.1"/>
</dbReference>
<dbReference type="EMBL" id="AZGC01000010">
    <property type="protein sequence ID" value="KRL96310.1"/>
    <property type="molecule type" value="Genomic_DNA"/>
</dbReference>
<dbReference type="PROSITE" id="PS50977">
    <property type="entry name" value="HTH_TETR_2"/>
    <property type="match status" value="1"/>
</dbReference>
<dbReference type="PANTHER" id="PTHR30055:SF222">
    <property type="entry name" value="REGULATORY PROTEIN"/>
    <property type="match status" value="1"/>
</dbReference>
<name>A0A0R1UT56_9LACO</name>
<dbReference type="InterPro" id="IPR009057">
    <property type="entry name" value="Homeodomain-like_sf"/>
</dbReference>
<accession>A0A0R1UT56</accession>
<dbReference type="PROSITE" id="PS01081">
    <property type="entry name" value="HTH_TETR_1"/>
    <property type="match status" value="1"/>
</dbReference>
<feature type="domain" description="HTH tetR-type" evidence="3">
    <location>
        <begin position="20"/>
        <end position="80"/>
    </location>
</feature>
<dbReference type="Pfam" id="PF00440">
    <property type="entry name" value="TetR_N"/>
    <property type="match status" value="1"/>
</dbReference>
<dbReference type="PRINTS" id="PR00455">
    <property type="entry name" value="HTHTETR"/>
</dbReference>
<dbReference type="InterPro" id="IPR023772">
    <property type="entry name" value="DNA-bd_HTH_TetR-type_CS"/>
</dbReference>
<organism evidence="4 5">
    <name type="scientific">Limosilactobacillus equigenerosi DSM 18793 = JCM 14505</name>
    <dbReference type="NCBI Taxonomy" id="1423742"/>
    <lineage>
        <taxon>Bacteria</taxon>
        <taxon>Bacillati</taxon>
        <taxon>Bacillota</taxon>
        <taxon>Bacilli</taxon>
        <taxon>Lactobacillales</taxon>
        <taxon>Lactobacillaceae</taxon>
        <taxon>Limosilactobacillus</taxon>
    </lineage>
</organism>
<evidence type="ECO:0000256" key="2">
    <source>
        <dbReference type="PROSITE-ProRule" id="PRU00335"/>
    </source>
</evidence>
<evidence type="ECO:0000256" key="1">
    <source>
        <dbReference type="ARBA" id="ARBA00023125"/>
    </source>
</evidence>